<evidence type="ECO:0000313" key="13">
    <source>
        <dbReference type="Proteomes" id="UP000228380"/>
    </source>
</evidence>
<evidence type="ECO:0000256" key="12">
    <source>
        <dbReference type="ARBA" id="ARBA00083387"/>
    </source>
</evidence>
<dbReference type="Proteomes" id="UP000228380">
    <property type="component" value="Chromosome 3"/>
</dbReference>
<comment type="subcellular location">
    <subcellularLocation>
        <location evidence="1">Plastid</location>
        <location evidence="1">Chloroplast</location>
    </subcellularLocation>
</comment>
<evidence type="ECO:0000256" key="2">
    <source>
        <dbReference type="ARBA" id="ARBA00010111"/>
    </source>
</evidence>
<organism evidence="13 14">
    <name type="scientific">Phoenix dactylifera</name>
    <name type="common">Date palm</name>
    <dbReference type="NCBI Taxonomy" id="42345"/>
    <lineage>
        <taxon>Eukaryota</taxon>
        <taxon>Viridiplantae</taxon>
        <taxon>Streptophyta</taxon>
        <taxon>Embryophyta</taxon>
        <taxon>Tracheophyta</taxon>
        <taxon>Spermatophyta</taxon>
        <taxon>Magnoliopsida</taxon>
        <taxon>Liliopsida</taxon>
        <taxon>Arecaceae</taxon>
        <taxon>Coryphoideae</taxon>
        <taxon>Phoeniceae</taxon>
        <taxon>Phoenix</taxon>
    </lineage>
</organism>
<evidence type="ECO:0000313" key="14">
    <source>
        <dbReference type="RefSeq" id="XP_008788554.2"/>
    </source>
</evidence>
<dbReference type="GO" id="GO:0006412">
    <property type="term" value="P:translation"/>
    <property type="evidence" value="ECO:0007669"/>
    <property type="project" value="InterPro"/>
</dbReference>
<dbReference type="KEGG" id="pda:103706275"/>
<keyword evidence="7" id="KW-0809">Transit peptide</keyword>
<dbReference type="OrthoDB" id="431691at2759"/>
<evidence type="ECO:0000256" key="4">
    <source>
        <dbReference type="ARBA" id="ARBA00022640"/>
    </source>
</evidence>
<keyword evidence="5" id="KW-0699">rRNA-binding</keyword>
<evidence type="ECO:0000256" key="11">
    <source>
        <dbReference type="ARBA" id="ARBA00082786"/>
    </source>
</evidence>
<evidence type="ECO:0000256" key="8">
    <source>
        <dbReference type="ARBA" id="ARBA00022980"/>
    </source>
</evidence>
<evidence type="ECO:0000256" key="7">
    <source>
        <dbReference type="ARBA" id="ARBA00022946"/>
    </source>
</evidence>
<keyword evidence="8 14" id="KW-0689">Ribosomal protein</keyword>
<dbReference type="AlphaFoldDB" id="A0A8B7BZD8"/>
<keyword evidence="6" id="KW-0694">RNA-binding</keyword>
<sequence length="148" mass="15816">MAISLVAVSTASPIASLSLLTGRSGIGRSSISLSKPPAMRSSPLLHTSFLSPPLASLSFPSSFSGLSLGIDLGSNKVVRGRYHGLQVRAGKAALCLTKRSRSRKSLARTHGFRRRIRTTGGRAVLKRRRAKGRKVLCTKSYPNSGKWA</sequence>
<dbReference type="FunFam" id="1.10.287.3980:FF:000002">
    <property type="entry name" value="50S ribosomal protein L34"/>
    <property type="match status" value="1"/>
</dbReference>
<dbReference type="GO" id="GO:0005762">
    <property type="term" value="C:mitochondrial large ribosomal subunit"/>
    <property type="evidence" value="ECO:0007669"/>
    <property type="project" value="TreeGrafter"/>
</dbReference>
<reference evidence="13" key="1">
    <citation type="journal article" date="2019" name="Nat. Commun.">
        <title>Genome-wide association mapping of date palm fruit traits.</title>
        <authorList>
            <person name="Hazzouri K.M."/>
            <person name="Gros-Balthazard M."/>
            <person name="Flowers J.M."/>
            <person name="Copetti D."/>
            <person name="Lemansour A."/>
            <person name="Lebrun M."/>
            <person name="Masmoudi K."/>
            <person name="Ferrand S."/>
            <person name="Dhar M.I."/>
            <person name="Fresquez Z.A."/>
            <person name="Rosas U."/>
            <person name="Zhang J."/>
            <person name="Talag J."/>
            <person name="Lee S."/>
            <person name="Kudrna D."/>
            <person name="Powell R.F."/>
            <person name="Leitch I.J."/>
            <person name="Krueger R.R."/>
            <person name="Wing R.A."/>
            <person name="Amiri K.M.A."/>
            <person name="Purugganan M.D."/>
        </authorList>
    </citation>
    <scope>NUCLEOTIDE SEQUENCE [LARGE SCALE GENOMIC DNA]</scope>
    <source>
        <strain evidence="13">cv. Khalas</strain>
    </source>
</reference>
<dbReference type="GO" id="GO:0003735">
    <property type="term" value="F:structural constituent of ribosome"/>
    <property type="evidence" value="ECO:0007669"/>
    <property type="project" value="InterPro"/>
</dbReference>
<keyword evidence="4" id="KW-0934">Plastid</keyword>
<evidence type="ECO:0000256" key="1">
    <source>
        <dbReference type="ARBA" id="ARBA00004229"/>
    </source>
</evidence>
<dbReference type="HAMAP" id="MF_00391">
    <property type="entry name" value="Ribosomal_bL34"/>
    <property type="match status" value="1"/>
</dbReference>
<dbReference type="PANTHER" id="PTHR14503">
    <property type="entry name" value="MITOCHONDRIAL RIBOSOMAL PROTEIN 34 FAMILY MEMBER"/>
    <property type="match status" value="1"/>
</dbReference>
<dbReference type="GO" id="GO:0019843">
    <property type="term" value="F:rRNA binding"/>
    <property type="evidence" value="ECO:0007669"/>
    <property type="project" value="UniProtKB-KW"/>
</dbReference>
<dbReference type="GO" id="GO:0009507">
    <property type="term" value="C:chloroplast"/>
    <property type="evidence" value="ECO:0007669"/>
    <property type="project" value="UniProtKB-SubCell"/>
</dbReference>
<reference evidence="14" key="2">
    <citation type="submission" date="2025-08" db="UniProtKB">
        <authorList>
            <consortium name="RefSeq"/>
        </authorList>
    </citation>
    <scope>IDENTIFICATION</scope>
    <source>
        <tissue evidence="14">Young leaves</tissue>
    </source>
</reference>
<dbReference type="Gene3D" id="1.10.287.3980">
    <property type="match status" value="1"/>
</dbReference>
<gene>
    <name evidence="14" type="primary">LOC103706275</name>
</gene>
<evidence type="ECO:0000256" key="5">
    <source>
        <dbReference type="ARBA" id="ARBA00022730"/>
    </source>
</evidence>
<keyword evidence="13" id="KW-1185">Reference proteome</keyword>
<dbReference type="RefSeq" id="XP_008788554.2">
    <property type="nucleotide sequence ID" value="XM_008790332.4"/>
</dbReference>
<dbReference type="Pfam" id="PF00468">
    <property type="entry name" value="Ribosomal_L34"/>
    <property type="match status" value="1"/>
</dbReference>
<dbReference type="PANTHER" id="PTHR14503:SF4">
    <property type="entry name" value="LARGE RIBOSOMAL SUBUNIT PROTEIN BL34M"/>
    <property type="match status" value="1"/>
</dbReference>
<protein>
    <recommendedName>
        <fullName evidence="10">Large ribosomal subunit protein bL34c</fullName>
    </recommendedName>
    <alternativeName>
        <fullName evidence="12">50S ribosomal protein L34, chloroplastic</fullName>
    </alternativeName>
    <alternativeName>
        <fullName evidence="11">CL34</fullName>
    </alternativeName>
</protein>
<name>A0A8B7BZD8_PHODC</name>
<proteinExistence type="inferred from homology"/>
<comment type="similarity">
    <text evidence="2">Belongs to the bacterial ribosomal protein bL34 family.</text>
</comment>
<evidence type="ECO:0000256" key="10">
    <source>
        <dbReference type="ARBA" id="ARBA00072529"/>
    </source>
</evidence>
<evidence type="ECO:0000256" key="6">
    <source>
        <dbReference type="ARBA" id="ARBA00022884"/>
    </source>
</evidence>
<keyword evidence="9" id="KW-0687">Ribonucleoprotein</keyword>
<evidence type="ECO:0000256" key="9">
    <source>
        <dbReference type="ARBA" id="ARBA00023274"/>
    </source>
</evidence>
<dbReference type="GeneID" id="103706275"/>
<accession>A0A8B7BZD8</accession>
<keyword evidence="3" id="KW-0150">Chloroplast</keyword>
<evidence type="ECO:0000256" key="3">
    <source>
        <dbReference type="ARBA" id="ARBA00022528"/>
    </source>
</evidence>
<dbReference type="InterPro" id="IPR000271">
    <property type="entry name" value="Ribosomal_bL34"/>
</dbReference>